<dbReference type="Gene3D" id="1.20.1250.20">
    <property type="entry name" value="MFS general substrate transporter like domains"/>
    <property type="match status" value="1"/>
</dbReference>
<feature type="domain" description="Major facilitator superfamily (MFS) profile" evidence="2">
    <location>
        <begin position="10"/>
        <end position="78"/>
    </location>
</feature>
<organism evidence="3 4">
    <name type="scientific">Candidatus Marsarchaeota G2 archaeon ECH_B_2</name>
    <dbReference type="NCBI Taxonomy" id="1978160"/>
    <lineage>
        <taxon>Archaea</taxon>
        <taxon>Candidatus Marsarchaeota</taxon>
        <taxon>Candidatus Marsarchaeota group 2</taxon>
    </lineage>
</organism>
<keyword evidence="1" id="KW-0472">Membrane</keyword>
<accession>A0A2R6B8B9</accession>
<dbReference type="Pfam" id="PF07690">
    <property type="entry name" value="MFS_1"/>
    <property type="match status" value="1"/>
</dbReference>
<dbReference type="SUPFAM" id="SSF103473">
    <property type="entry name" value="MFS general substrate transporter"/>
    <property type="match status" value="1"/>
</dbReference>
<evidence type="ECO:0000313" key="3">
    <source>
        <dbReference type="EMBL" id="PSN94873.1"/>
    </source>
</evidence>
<dbReference type="InterPro" id="IPR011701">
    <property type="entry name" value="MFS"/>
</dbReference>
<dbReference type="InterPro" id="IPR036259">
    <property type="entry name" value="MFS_trans_sf"/>
</dbReference>
<feature type="transmembrane region" description="Helical" evidence="1">
    <location>
        <begin position="48"/>
        <end position="68"/>
    </location>
</feature>
<gene>
    <name evidence="3" type="ORF">B9Q06_07575</name>
</gene>
<evidence type="ECO:0000313" key="4">
    <source>
        <dbReference type="Proteomes" id="UP000241284"/>
    </source>
</evidence>
<protein>
    <recommendedName>
        <fullName evidence="2">Major facilitator superfamily (MFS) profile domain-containing protein</fullName>
    </recommendedName>
</protein>
<dbReference type="PANTHER" id="PTHR43683:SF1">
    <property type="entry name" value="MULTIDRUG EFFLUX PROTEIN YFMO"/>
    <property type="match status" value="1"/>
</dbReference>
<dbReference type="Proteomes" id="UP000241284">
    <property type="component" value="Unassembled WGS sequence"/>
</dbReference>
<dbReference type="InterPro" id="IPR020846">
    <property type="entry name" value="MFS_dom"/>
</dbReference>
<dbReference type="PANTHER" id="PTHR43683">
    <property type="entry name" value="MULTIDRUG EFFLUX PROTEIN YFMO"/>
    <property type="match status" value="1"/>
</dbReference>
<keyword evidence="1" id="KW-1133">Transmembrane helix</keyword>
<evidence type="ECO:0000256" key="1">
    <source>
        <dbReference type="SAM" id="Phobius"/>
    </source>
</evidence>
<name>A0A2R6B8B9_9ARCH</name>
<dbReference type="PROSITE" id="PS50850">
    <property type="entry name" value="MFS"/>
    <property type="match status" value="1"/>
</dbReference>
<dbReference type="GO" id="GO:0022857">
    <property type="term" value="F:transmembrane transporter activity"/>
    <property type="evidence" value="ECO:0007669"/>
    <property type="project" value="InterPro"/>
</dbReference>
<dbReference type="AlphaFoldDB" id="A0A2R6B8B9"/>
<feature type="non-terminal residue" evidence="3">
    <location>
        <position position="78"/>
    </location>
</feature>
<proteinExistence type="predicted"/>
<evidence type="ECO:0000259" key="2">
    <source>
        <dbReference type="PROSITE" id="PS50850"/>
    </source>
</evidence>
<reference evidence="3 4" key="1">
    <citation type="submission" date="2017-04" db="EMBL/GenBank/DDBJ databases">
        <title>Novel microbial lineages endemic to geothermal iron-oxide mats fill important gaps in the evolutionary history of Archaea.</title>
        <authorList>
            <person name="Jay Z.J."/>
            <person name="Beam J.P."/>
            <person name="Dlakic M."/>
            <person name="Rusch D.B."/>
            <person name="Kozubal M.A."/>
            <person name="Inskeep W.P."/>
        </authorList>
    </citation>
    <scope>NUCLEOTIDE SEQUENCE [LARGE SCALE GENOMIC DNA]</scope>
    <source>
        <strain evidence="3">ECH_B_2</strain>
    </source>
</reference>
<sequence>MSTPHSVPRAVLATAFATFVAFMGIGVVDPLLPLIGREMGATPFQVEWLFTSYISVMAITMLISGYLATRLGSKRTLS</sequence>
<comment type="caution">
    <text evidence="3">The sequence shown here is derived from an EMBL/GenBank/DDBJ whole genome shotgun (WGS) entry which is preliminary data.</text>
</comment>
<dbReference type="InterPro" id="IPR053200">
    <property type="entry name" value="YfmO-like"/>
</dbReference>
<feature type="transmembrane region" description="Helical" evidence="1">
    <location>
        <begin position="7"/>
        <end position="28"/>
    </location>
</feature>
<dbReference type="EMBL" id="NEXH01000017">
    <property type="protein sequence ID" value="PSN94873.1"/>
    <property type="molecule type" value="Genomic_DNA"/>
</dbReference>
<keyword evidence="1" id="KW-0812">Transmembrane</keyword>